<proteinExistence type="inferred from homology"/>
<keyword evidence="3 5" id="KW-0346">Stress response</keyword>
<evidence type="ECO:0000313" key="9">
    <source>
        <dbReference type="Proteomes" id="UP000177124"/>
    </source>
</evidence>
<keyword evidence="1 5" id="KW-0678">Repressor</keyword>
<dbReference type="EMBL" id="MFBF01000049">
    <property type="protein sequence ID" value="OGD90273.1"/>
    <property type="molecule type" value="Genomic_DNA"/>
</dbReference>
<evidence type="ECO:0000256" key="4">
    <source>
        <dbReference type="ARBA" id="ARBA00023163"/>
    </source>
</evidence>
<name>A0A1F5GEH6_9BACT</name>
<dbReference type="PANTHER" id="PTHR34824">
    <property type="entry name" value="HEAT-INDUCIBLE TRANSCRIPTION REPRESSOR HRCA"/>
    <property type="match status" value="1"/>
</dbReference>
<dbReference type="Pfam" id="PF03444">
    <property type="entry name" value="WHD_HrcA"/>
    <property type="match status" value="1"/>
</dbReference>
<comment type="similarity">
    <text evidence="5">Belongs to the HrcA family.</text>
</comment>
<accession>A0A1F5GEH6</accession>
<dbReference type="STRING" id="1797716.A3D07_04460"/>
<evidence type="ECO:0000256" key="3">
    <source>
        <dbReference type="ARBA" id="ARBA00023016"/>
    </source>
</evidence>
<evidence type="ECO:0000259" key="6">
    <source>
        <dbReference type="Pfam" id="PF01628"/>
    </source>
</evidence>
<dbReference type="InterPro" id="IPR036388">
    <property type="entry name" value="WH-like_DNA-bd_sf"/>
</dbReference>
<dbReference type="Gene3D" id="1.10.10.10">
    <property type="entry name" value="Winged helix-like DNA-binding domain superfamily/Winged helix DNA-binding domain"/>
    <property type="match status" value="1"/>
</dbReference>
<gene>
    <name evidence="5" type="primary">hrcA</name>
    <name evidence="8" type="ORF">A3D07_04460</name>
</gene>
<sequence length="240" mass="27068">MDLTERQKQLLREIIESYIETGVPVGSETIEKESNMGVSPATIRNEMVKLTALGYLRQPHTSAGRIPTSMGMKFYVDQLMEERSLSLKDEVSIKEELKEPTDRFDRLLKHVTRSLASQTHALALATDEDGEIYASGMANILDIPEFYDIDITRTVLAMLDKAEIINQIFSNMAFEDQIKILFGEELNMPYLEGCGFVIAKYHSPTHTGMLGVVGPSRLNYPVVIPTMRYFSQLLSEIAKI</sequence>
<evidence type="ECO:0000256" key="1">
    <source>
        <dbReference type="ARBA" id="ARBA00022491"/>
    </source>
</evidence>
<dbReference type="InterPro" id="IPR002571">
    <property type="entry name" value="HrcA"/>
</dbReference>
<protein>
    <recommendedName>
        <fullName evidence="5">Heat-inducible transcription repressor HrcA</fullName>
    </recommendedName>
</protein>
<dbReference type="GO" id="GO:0045892">
    <property type="term" value="P:negative regulation of DNA-templated transcription"/>
    <property type="evidence" value="ECO:0007669"/>
    <property type="project" value="UniProtKB-UniRule"/>
</dbReference>
<comment type="function">
    <text evidence="5">Negative regulator of class I heat shock genes (grpE-dnaK-dnaJ and groELS operons). Prevents heat-shock induction of these operons.</text>
</comment>
<dbReference type="HAMAP" id="MF_00081">
    <property type="entry name" value="HrcA"/>
    <property type="match status" value="1"/>
</dbReference>
<dbReference type="Pfam" id="PF01628">
    <property type="entry name" value="HrcA"/>
    <property type="match status" value="1"/>
</dbReference>
<reference evidence="8 9" key="1">
    <citation type="journal article" date="2016" name="Nat. Commun.">
        <title>Thousands of microbial genomes shed light on interconnected biogeochemical processes in an aquifer system.</title>
        <authorList>
            <person name="Anantharaman K."/>
            <person name="Brown C.T."/>
            <person name="Hug L.A."/>
            <person name="Sharon I."/>
            <person name="Castelle C.J."/>
            <person name="Probst A.J."/>
            <person name="Thomas B.C."/>
            <person name="Singh A."/>
            <person name="Wilkins M.J."/>
            <person name="Karaoz U."/>
            <person name="Brodie E.L."/>
            <person name="Williams K.H."/>
            <person name="Hubbard S.S."/>
            <person name="Banfield J.F."/>
        </authorList>
    </citation>
    <scope>NUCLEOTIDE SEQUENCE [LARGE SCALE GENOMIC DNA]</scope>
</reference>
<dbReference type="InterPro" id="IPR005104">
    <property type="entry name" value="WHTH_HrcA_DNA-bd"/>
</dbReference>
<dbReference type="InterPro" id="IPR029016">
    <property type="entry name" value="GAF-like_dom_sf"/>
</dbReference>
<dbReference type="GO" id="GO:0003677">
    <property type="term" value="F:DNA binding"/>
    <property type="evidence" value="ECO:0007669"/>
    <property type="project" value="InterPro"/>
</dbReference>
<dbReference type="SUPFAM" id="SSF55781">
    <property type="entry name" value="GAF domain-like"/>
    <property type="match status" value="1"/>
</dbReference>
<dbReference type="AlphaFoldDB" id="A0A1F5GEH6"/>
<dbReference type="Gene3D" id="3.30.450.40">
    <property type="match status" value="1"/>
</dbReference>
<dbReference type="Proteomes" id="UP000177124">
    <property type="component" value="Unassembled WGS sequence"/>
</dbReference>
<evidence type="ECO:0000256" key="5">
    <source>
        <dbReference type="HAMAP-Rule" id="MF_00081"/>
    </source>
</evidence>
<dbReference type="PANTHER" id="PTHR34824:SF1">
    <property type="entry name" value="HEAT-INDUCIBLE TRANSCRIPTION REPRESSOR HRCA"/>
    <property type="match status" value="1"/>
</dbReference>
<feature type="domain" description="Heat-inducible transcription repressor HrcA C-terminal" evidence="6">
    <location>
        <begin position="92"/>
        <end position="224"/>
    </location>
</feature>
<feature type="domain" description="Winged helix-turn-helix transcription repressor HrcA DNA-binding" evidence="7">
    <location>
        <begin position="2"/>
        <end position="70"/>
    </location>
</feature>
<dbReference type="SUPFAM" id="SSF46785">
    <property type="entry name" value="Winged helix' DNA-binding domain"/>
    <property type="match status" value="1"/>
</dbReference>
<keyword evidence="2 5" id="KW-0805">Transcription regulation</keyword>
<organism evidence="8 9">
    <name type="scientific">Candidatus Curtissbacteria bacterium RIFCSPHIGHO2_02_FULL_42_15</name>
    <dbReference type="NCBI Taxonomy" id="1797716"/>
    <lineage>
        <taxon>Bacteria</taxon>
        <taxon>Candidatus Curtissiibacteriota</taxon>
    </lineage>
</organism>
<evidence type="ECO:0000256" key="2">
    <source>
        <dbReference type="ARBA" id="ARBA00023015"/>
    </source>
</evidence>
<evidence type="ECO:0000313" key="8">
    <source>
        <dbReference type="EMBL" id="OGD90273.1"/>
    </source>
</evidence>
<dbReference type="InterPro" id="IPR021153">
    <property type="entry name" value="HrcA_C"/>
</dbReference>
<keyword evidence="4 5" id="KW-0804">Transcription</keyword>
<evidence type="ECO:0000259" key="7">
    <source>
        <dbReference type="Pfam" id="PF03444"/>
    </source>
</evidence>
<dbReference type="InterPro" id="IPR036390">
    <property type="entry name" value="WH_DNA-bd_sf"/>
</dbReference>
<comment type="caution">
    <text evidence="8">The sequence shown here is derived from an EMBL/GenBank/DDBJ whole genome shotgun (WGS) entry which is preliminary data.</text>
</comment>